<protein>
    <submittedName>
        <fullName evidence="1">Uncharacterized protein</fullName>
    </submittedName>
</protein>
<evidence type="ECO:0000313" key="2">
    <source>
        <dbReference type="Proteomes" id="UP000192610"/>
    </source>
</evidence>
<organism evidence="1 2">
    <name type="scientific">Niastella yeongjuensis</name>
    <dbReference type="NCBI Taxonomy" id="354355"/>
    <lineage>
        <taxon>Bacteria</taxon>
        <taxon>Pseudomonadati</taxon>
        <taxon>Bacteroidota</taxon>
        <taxon>Chitinophagia</taxon>
        <taxon>Chitinophagales</taxon>
        <taxon>Chitinophagaceae</taxon>
        <taxon>Niastella</taxon>
    </lineage>
</organism>
<dbReference type="EMBL" id="LVXG01000007">
    <property type="protein sequence ID" value="OQP52799.1"/>
    <property type="molecule type" value="Genomic_DNA"/>
</dbReference>
<keyword evidence="2" id="KW-1185">Reference proteome</keyword>
<dbReference type="AlphaFoldDB" id="A0A1V9F347"/>
<reference evidence="2" key="1">
    <citation type="submission" date="2016-04" db="EMBL/GenBank/DDBJ databases">
        <authorList>
            <person name="Chen L."/>
            <person name="Zhuang W."/>
            <person name="Wang G."/>
        </authorList>
    </citation>
    <scope>NUCLEOTIDE SEQUENCE [LARGE SCALE GENOMIC DNA]</scope>
    <source>
        <strain evidence="2">17621</strain>
    </source>
</reference>
<accession>A0A1V9F347</accession>
<gene>
    <name evidence="1" type="ORF">A4H97_24165</name>
</gene>
<dbReference type="RefSeq" id="WP_081197895.1">
    <property type="nucleotide sequence ID" value="NZ_FOCZ01000009.1"/>
</dbReference>
<dbReference type="OrthoDB" id="964829at2"/>
<sequence>MIQELIEQLESTWEVDTGFFYKLRQGIFDRNLNNEFLNLLKTISFEDDEMISSRVVSLLWYIPLFMEWQKERVGKTMGIEEYNMLKQNIENELERILGVP</sequence>
<evidence type="ECO:0000313" key="1">
    <source>
        <dbReference type="EMBL" id="OQP52799.1"/>
    </source>
</evidence>
<dbReference type="Proteomes" id="UP000192610">
    <property type="component" value="Unassembled WGS sequence"/>
</dbReference>
<dbReference type="STRING" id="354355.SAMN05660816_04721"/>
<name>A0A1V9F347_9BACT</name>
<proteinExistence type="predicted"/>
<comment type="caution">
    <text evidence="1">The sequence shown here is derived from an EMBL/GenBank/DDBJ whole genome shotgun (WGS) entry which is preliminary data.</text>
</comment>